<reference evidence="10" key="1">
    <citation type="submission" date="2022-03" db="EMBL/GenBank/DDBJ databases">
        <title>De novo assembled genomes of Belliella spp. (Cyclobacteriaceae) strains.</title>
        <authorList>
            <person name="Szabo A."/>
            <person name="Korponai K."/>
            <person name="Felfoldi T."/>
        </authorList>
    </citation>
    <scope>NUCLEOTIDE SEQUENCE</scope>
    <source>
        <strain evidence="10">DSM 107340</strain>
    </source>
</reference>
<dbReference type="PANTHER" id="PTHR43065">
    <property type="entry name" value="SENSOR HISTIDINE KINASE"/>
    <property type="match status" value="1"/>
</dbReference>
<dbReference type="Proteomes" id="UP001165488">
    <property type="component" value="Unassembled WGS sequence"/>
</dbReference>
<sequence>MGFKSFNIGIILRVTLIIIVALIGNWIYLKYDSLVHGLFFLLLVTILTWNLISYCNKTNRKISRFLESIRYSDFSSTFTKDDSLGKSFRELNLSFNEVISAFKKTRAEKEEQMLFLRIMIQQINTGIISFDTNGKIGIINGAAKQLLQIPQFKDINDLGKLSNDLLQVIKKLNPGDTFSFKVNTDLHLNFQSTVFIVDGEKWTLISFQNINTELQKKELEAWQNLTSVLRHEIMNSITPIASLASSLGTILREDSMPMADEQFAINYESFTDLKEGLHTISNRSKGLVDFVNAYRDFTNIPPPDLKVVSVKTLFENIRILFKEEFTQENLYIQYKVSPEELEILADQDLIQMILINLIKNAREAMSESNEKEIHLKAGLDSNYRTYIQVTDFGEGIVPEALSRIFVPFYTTKKTGSGIGLAISRQIMNLHKGSLEVSSKVGEKTTFTLLFS</sequence>
<name>A0ABS9UTM0_9BACT</name>
<dbReference type="Pfam" id="PF02518">
    <property type="entry name" value="HATPase_c"/>
    <property type="match status" value="1"/>
</dbReference>
<feature type="domain" description="Histidine kinase" evidence="9">
    <location>
        <begin position="228"/>
        <end position="451"/>
    </location>
</feature>
<evidence type="ECO:0000256" key="1">
    <source>
        <dbReference type="ARBA" id="ARBA00000085"/>
    </source>
</evidence>
<dbReference type="SMART" id="SM00387">
    <property type="entry name" value="HATPase_c"/>
    <property type="match status" value="1"/>
</dbReference>
<organism evidence="10 11">
    <name type="scientific">Belliella calami</name>
    <dbReference type="NCBI Taxonomy" id="2923436"/>
    <lineage>
        <taxon>Bacteria</taxon>
        <taxon>Pseudomonadati</taxon>
        <taxon>Bacteroidota</taxon>
        <taxon>Cytophagia</taxon>
        <taxon>Cytophagales</taxon>
        <taxon>Cyclobacteriaceae</taxon>
        <taxon>Belliella</taxon>
    </lineage>
</organism>
<gene>
    <name evidence="10" type="ORF">MM236_17400</name>
</gene>
<keyword evidence="8" id="KW-1133">Transmembrane helix</keyword>
<dbReference type="Gene3D" id="3.30.565.10">
    <property type="entry name" value="Histidine kinase-like ATPase, C-terminal domain"/>
    <property type="match status" value="1"/>
</dbReference>
<evidence type="ECO:0000313" key="11">
    <source>
        <dbReference type="Proteomes" id="UP001165488"/>
    </source>
</evidence>
<evidence type="ECO:0000259" key="9">
    <source>
        <dbReference type="PROSITE" id="PS50109"/>
    </source>
</evidence>
<dbReference type="PROSITE" id="PS50109">
    <property type="entry name" value="HIS_KIN"/>
    <property type="match status" value="1"/>
</dbReference>
<dbReference type="InterPro" id="IPR004358">
    <property type="entry name" value="Sig_transdc_His_kin-like_C"/>
</dbReference>
<keyword evidence="6 10" id="KW-0067">ATP-binding</keyword>
<evidence type="ECO:0000313" key="10">
    <source>
        <dbReference type="EMBL" id="MCH7399774.1"/>
    </source>
</evidence>
<dbReference type="GO" id="GO:0005524">
    <property type="term" value="F:ATP binding"/>
    <property type="evidence" value="ECO:0007669"/>
    <property type="project" value="UniProtKB-KW"/>
</dbReference>
<protein>
    <recommendedName>
        <fullName evidence="2">histidine kinase</fullName>
        <ecNumber evidence="2">2.7.13.3</ecNumber>
    </recommendedName>
</protein>
<keyword evidence="8" id="KW-0472">Membrane</keyword>
<proteinExistence type="predicted"/>
<evidence type="ECO:0000256" key="8">
    <source>
        <dbReference type="SAM" id="Phobius"/>
    </source>
</evidence>
<dbReference type="PRINTS" id="PR00344">
    <property type="entry name" value="BCTRLSENSOR"/>
</dbReference>
<comment type="caution">
    <text evidence="10">The sequence shown here is derived from an EMBL/GenBank/DDBJ whole genome shotgun (WGS) entry which is preliminary data.</text>
</comment>
<keyword evidence="8" id="KW-0812">Transmembrane</keyword>
<keyword evidence="5" id="KW-0418">Kinase</keyword>
<accession>A0ABS9UTM0</accession>
<feature type="transmembrane region" description="Helical" evidence="8">
    <location>
        <begin position="7"/>
        <end position="28"/>
    </location>
</feature>
<keyword evidence="3" id="KW-0808">Transferase</keyword>
<dbReference type="InterPro" id="IPR003594">
    <property type="entry name" value="HATPase_dom"/>
</dbReference>
<keyword evidence="11" id="KW-1185">Reference proteome</keyword>
<dbReference type="PANTHER" id="PTHR43065:SF46">
    <property type="entry name" value="C4-DICARBOXYLATE TRANSPORT SENSOR PROTEIN DCTB"/>
    <property type="match status" value="1"/>
</dbReference>
<evidence type="ECO:0000256" key="3">
    <source>
        <dbReference type="ARBA" id="ARBA00022679"/>
    </source>
</evidence>
<keyword evidence="4" id="KW-0547">Nucleotide-binding</keyword>
<dbReference type="EC" id="2.7.13.3" evidence="2"/>
<dbReference type="SUPFAM" id="SSF55874">
    <property type="entry name" value="ATPase domain of HSP90 chaperone/DNA topoisomerase II/histidine kinase"/>
    <property type="match status" value="1"/>
</dbReference>
<evidence type="ECO:0000256" key="5">
    <source>
        <dbReference type="ARBA" id="ARBA00022777"/>
    </source>
</evidence>
<dbReference type="InterPro" id="IPR005467">
    <property type="entry name" value="His_kinase_dom"/>
</dbReference>
<dbReference type="EMBL" id="JAKZGS010000020">
    <property type="protein sequence ID" value="MCH7399774.1"/>
    <property type="molecule type" value="Genomic_DNA"/>
</dbReference>
<evidence type="ECO:0000256" key="2">
    <source>
        <dbReference type="ARBA" id="ARBA00012438"/>
    </source>
</evidence>
<evidence type="ECO:0000256" key="4">
    <source>
        <dbReference type="ARBA" id="ARBA00022741"/>
    </source>
</evidence>
<feature type="transmembrane region" description="Helical" evidence="8">
    <location>
        <begin position="34"/>
        <end position="55"/>
    </location>
</feature>
<dbReference type="RefSeq" id="WP_241276269.1">
    <property type="nucleotide sequence ID" value="NZ_JAKZGS010000020.1"/>
</dbReference>
<evidence type="ECO:0000256" key="6">
    <source>
        <dbReference type="ARBA" id="ARBA00022840"/>
    </source>
</evidence>
<dbReference type="InterPro" id="IPR036890">
    <property type="entry name" value="HATPase_C_sf"/>
</dbReference>
<dbReference type="Gene3D" id="3.30.450.20">
    <property type="entry name" value="PAS domain"/>
    <property type="match status" value="1"/>
</dbReference>
<comment type="catalytic activity">
    <reaction evidence="1">
        <text>ATP + protein L-histidine = ADP + protein N-phospho-L-histidine.</text>
        <dbReference type="EC" id="2.7.13.3"/>
    </reaction>
</comment>
<evidence type="ECO:0000256" key="7">
    <source>
        <dbReference type="ARBA" id="ARBA00023012"/>
    </source>
</evidence>
<keyword evidence="7" id="KW-0902">Two-component regulatory system</keyword>